<reference evidence="1 2" key="1">
    <citation type="submission" date="2018-08" db="EMBL/GenBank/DDBJ databases">
        <title>Genome and evolution of the arbuscular mycorrhizal fungus Diversispora epigaea (formerly Glomus versiforme) and its bacterial endosymbionts.</title>
        <authorList>
            <person name="Sun X."/>
            <person name="Fei Z."/>
            <person name="Harrison M."/>
        </authorList>
    </citation>
    <scope>NUCLEOTIDE SEQUENCE [LARGE SCALE GENOMIC DNA]</scope>
    <source>
        <strain evidence="1 2">IT104</strain>
    </source>
</reference>
<dbReference type="AlphaFoldDB" id="A0A397IR33"/>
<dbReference type="EMBL" id="PQFF01000199">
    <property type="protein sequence ID" value="RHZ75423.1"/>
    <property type="molecule type" value="Genomic_DNA"/>
</dbReference>
<keyword evidence="2" id="KW-1185">Reference proteome</keyword>
<evidence type="ECO:0000313" key="1">
    <source>
        <dbReference type="EMBL" id="RHZ75423.1"/>
    </source>
</evidence>
<proteinExistence type="predicted"/>
<gene>
    <name evidence="1" type="ORF">Glove_214g50</name>
</gene>
<sequence length="83" mass="8956">MESQNYDYPATIYPVTNNTNTTTNSSISADPLSSSQPQLLLLENSQTSVVVLNTNSPTLSQSSQIQTSSLNSISNNVNQFSNI</sequence>
<organism evidence="1 2">
    <name type="scientific">Diversispora epigaea</name>
    <dbReference type="NCBI Taxonomy" id="1348612"/>
    <lineage>
        <taxon>Eukaryota</taxon>
        <taxon>Fungi</taxon>
        <taxon>Fungi incertae sedis</taxon>
        <taxon>Mucoromycota</taxon>
        <taxon>Glomeromycotina</taxon>
        <taxon>Glomeromycetes</taxon>
        <taxon>Diversisporales</taxon>
        <taxon>Diversisporaceae</taxon>
        <taxon>Diversispora</taxon>
    </lineage>
</organism>
<protein>
    <submittedName>
        <fullName evidence="1">Uncharacterized protein</fullName>
    </submittedName>
</protein>
<evidence type="ECO:0000313" key="2">
    <source>
        <dbReference type="Proteomes" id="UP000266861"/>
    </source>
</evidence>
<name>A0A397IR33_9GLOM</name>
<dbReference type="Proteomes" id="UP000266861">
    <property type="component" value="Unassembled WGS sequence"/>
</dbReference>
<accession>A0A397IR33</accession>
<comment type="caution">
    <text evidence="1">The sequence shown here is derived from an EMBL/GenBank/DDBJ whole genome shotgun (WGS) entry which is preliminary data.</text>
</comment>